<comment type="caution">
    <text evidence="2">The sequence shown here is derived from an EMBL/GenBank/DDBJ whole genome shotgun (WGS) entry which is preliminary data.</text>
</comment>
<dbReference type="STRING" id="53326.A0A016TWU6"/>
<gene>
    <name evidence="2" type="primary">Acey_s0073.g735</name>
    <name evidence="2" type="ORF">Y032_0073g735</name>
</gene>
<reference evidence="3" key="1">
    <citation type="journal article" date="2015" name="Nat. Genet.">
        <title>The genome and transcriptome of the zoonotic hookworm Ancylostoma ceylanicum identify infection-specific gene families.</title>
        <authorList>
            <person name="Schwarz E.M."/>
            <person name="Hu Y."/>
            <person name="Antoshechkin I."/>
            <person name="Miller M.M."/>
            <person name="Sternberg P.W."/>
            <person name="Aroian R.V."/>
        </authorList>
    </citation>
    <scope>NUCLEOTIDE SEQUENCE</scope>
    <source>
        <strain evidence="3">HY135</strain>
    </source>
</reference>
<evidence type="ECO:0000313" key="3">
    <source>
        <dbReference type="Proteomes" id="UP000024635"/>
    </source>
</evidence>
<dbReference type="Proteomes" id="UP000024635">
    <property type="component" value="Unassembled WGS sequence"/>
</dbReference>
<proteinExistence type="predicted"/>
<keyword evidence="3" id="KW-1185">Reference proteome</keyword>
<feature type="compositionally biased region" description="Low complexity" evidence="1">
    <location>
        <begin position="414"/>
        <end position="435"/>
    </location>
</feature>
<dbReference type="AlphaFoldDB" id="A0A016TWU6"/>
<feature type="region of interest" description="Disordered" evidence="1">
    <location>
        <begin position="399"/>
        <end position="437"/>
    </location>
</feature>
<accession>A0A016TWU6</accession>
<sequence length="677" mass="76296">MFWGLNDSPSSSPQVAPPKASALSVVPSWIPDCLVIGDLFNYGHDEDAYEQEGELIDAVAYELFESTSLSSLGLWAFGYTSFSKRPSGSLEKMRKNYDDFQSDLVDFDYVNISDPLDIKAAIDAINAMRDNGGRINCLVLFSPLKDTTGVPSIEPVPIGVEKVVGVGLNNVNLEALLPGNGLAVKVPRNFLDEHVSAVVNAIISRPQPITTRITTTEPSFARRDCIFVGDLFNYGNDTDSYDQEMNFISDLVYDFLDPWYYKTTAGFWAYGYTNFSKSANTSLETMTKNYYKFNEELLKMEYFNTTDPWTTKEAIEELNRMYVSGRRANCIVFFSAQKNTTGLPQINPKNMDHADRVIAVGIDTDLRGIVPYYGQAVRIPLYYRNDYVYRVLTAIMEQPPPTQPPKPTLVPISTEQTPTSTQTTSAEPTGTTTAGPRKSDIHCVLAGDMLNIRDRDTYDREAYFMKKIGARLFETTSRFIAGVWSYGYSRLYEMWLVYDTMTDNYMAFSADVNAKMYSYAGESAKITTDNGFDSVQRQFHPERRRRAMFFPRPWMGHHHRRLLYFRVHSIHIHLFHRGQRIRTKNFLQMAISFLNEGNDKKKNANCLIFLSATQNATGLITLNPTKKANFTRIVAVSLRGLDLSGIVVPPKGVAVKASLDFTDQEVSAIVDAVKSGF</sequence>
<name>A0A016TWU6_9BILA</name>
<evidence type="ECO:0000313" key="2">
    <source>
        <dbReference type="EMBL" id="EYC06848.1"/>
    </source>
</evidence>
<dbReference type="OrthoDB" id="5871835at2759"/>
<dbReference type="EMBL" id="JARK01001409">
    <property type="protein sequence ID" value="EYC06848.1"/>
    <property type="molecule type" value="Genomic_DNA"/>
</dbReference>
<feature type="compositionally biased region" description="Pro residues" evidence="1">
    <location>
        <begin position="399"/>
        <end position="408"/>
    </location>
</feature>
<protein>
    <submittedName>
        <fullName evidence="2">Uncharacterized protein</fullName>
    </submittedName>
</protein>
<evidence type="ECO:0000256" key="1">
    <source>
        <dbReference type="SAM" id="MobiDB-lite"/>
    </source>
</evidence>
<organism evidence="2 3">
    <name type="scientific">Ancylostoma ceylanicum</name>
    <dbReference type="NCBI Taxonomy" id="53326"/>
    <lineage>
        <taxon>Eukaryota</taxon>
        <taxon>Metazoa</taxon>
        <taxon>Ecdysozoa</taxon>
        <taxon>Nematoda</taxon>
        <taxon>Chromadorea</taxon>
        <taxon>Rhabditida</taxon>
        <taxon>Rhabditina</taxon>
        <taxon>Rhabditomorpha</taxon>
        <taxon>Strongyloidea</taxon>
        <taxon>Ancylostomatidae</taxon>
        <taxon>Ancylostomatinae</taxon>
        <taxon>Ancylostoma</taxon>
    </lineage>
</organism>